<dbReference type="Proteomes" id="UP000030765">
    <property type="component" value="Unassembled WGS sequence"/>
</dbReference>
<feature type="coiled-coil region" evidence="1">
    <location>
        <begin position="47"/>
        <end position="81"/>
    </location>
</feature>
<gene>
    <name evidence="2" type="ORF">ZHAS_00018568</name>
</gene>
<accession>A0A084WJY3</accession>
<reference evidence="2 4" key="1">
    <citation type="journal article" date="2014" name="BMC Genomics">
        <title>Genome sequence of Anopheles sinensis provides insight into genetics basis of mosquito competence for malaria parasites.</title>
        <authorList>
            <person name="Zhou D."/>
            <person name="Zhang D."/>
            <person name="Ding G."/>
            <person name="Shi L."/>
            <person name="Hou Q."/>
            <person name="Ye Y."/>
            <person name="Xu Y."/>
            <person name="Zhou H."/>
            <person name="Xiong C."/>
            <person name="Li S."/>
            <person name="Yu J."/>
            <person name="Hong S."/>
            <person name="Yu X."/>
            <person name="Zou P."/>
            <person name="Chen C."/>
            <person name="Chang X."/>
            <person name="Wang W."/>
            <person name="Lv Y."/>
            <person name="Sun Y."/>
            <person name="Ma L."/>
            <person name="Shen B."/>
            <person name="Zhu C."/>
        </authorList>
    </citation>
    <scope>NUCLEOTIDE SEQUENCE [LARGE SCALE GENOMIC DNA]</scope>
</reference>
<dbReference type="EMBL" id="ATLV01024083">
    <property type="status" value="NOT_ANNOTATED_CDS"/>
    <property type="molecule type" value="Genomic_DNA"/>
</dbReference>
<dbReference type="VEuPathDB" id="VectorBase:ASIC018568"/>
<name>A0A084WJY3_ANOSI</name>
<dbReference type="Gene3D" id="1.20.5.340">
    <property type="match status" value="1"/>
</dbReference>
<evidence type="ECO:0000313" key="4">
    <source>
        <dbReference type="Proteomes" id="UP000030765"/>
    </source>
</evidence>
<protein>
    <submittedName>
        <fullName evidence="2 3">Uncharacterized protein</fullName>
    </submittedName>
</protein>
<keyword evidence="1" id="KW-0175">Coiled coil</keyword>
<dbReference type="EnsemblMetazoa" id="ASIC018568-RA">
    <property type="protein sequence ID" value="ASIC018568-PA"/>
    <property type="gene ID" value="ASIC018568"/>
</dbReference>
<evidence type="ECO:0000313" key="3">
    <source>
        <dbReference type="EnsemblMetazoa" id="ASIC018568-PA"/>
    </source>
</evidence>
<reference evidence="3" key="2">
    <citation type="submission" date="2020-05" db="UniProtKB">
        <authorList>
            <consortium name="EnsemblMetazoa"/>
        </authorList>
    </citation>
    <scope>IDENTIFICATION</scope>
</reference>
<evidence type="ECO:0000313" key="2">
    <source>
        <dbReference type="EMBL" id="KFB50527.1"/>
    </source>
</evidence>
<keyword evidence="4" id="KW-1185">Reference proteome</keyword>
<organism evidence="2">
    <name type="scientific">Anopheles sinensis</name>
    <name type="common">Mosquito</name>
    <dbReference type="NCBI Taxonomy" id="74873"/>
    <lineage>
        <taxon>Eukaryota</taxon>
        <taxon>Metazoa</taxon>
        <taxon>Ecdysozoa</taxon>
        <taxon>Arthropoda</taxon>
        <taxon>Hexapoda</taxon>
        <taxon>Insecta</taxon>
        <taxon>Pterygota</taxon>
        <taxon>Neoptera</taxon>
        <taxon>Endopterygota</taxon>
        <taxon>Diptera</taxon>
        <taxon>Nematocera</taxon>
        <taxon>Culicoidea</taxon>
        <taxon>Culicidae</taxon>
        <taxon>Anophelinae</taxon>
        <taxon>Anopheles</taxon>
    </lineage>
</organism>
<sequence length="88" mass="10488">MDELTRMYRIRKTGLVTPPENLRKIFDHFKQRNELMANETIAYHNNANDKKEELDRMQSEVQQLEAILEAKKNLLEKYHQNQMLPTSG</sequence>
<proteinExistence type="predicted"/>
<dbReference type="AlphaFoldDB" id="A0A084WJY3"/>
<evidence type="ECO:0000256" key="1">
    <source>
        <dbReference type="SAM" id="Coils"/>
    </source>
</evidence>
<dbReference type="VEuPathDB" id="VectorBase:ASIS022062"/>
<dbReference type="EMBL" id="KE525348">
    <property type="protein sequence ID" value="KFB50527.1"/>
    <property type="molecule type" value="Genomic_DNA"/>
</dbReference>